<dbReference type="RefSeq" id="WP_008949204.1">
    <property type="nucleotide sequence ID" value="NZ_AHTH01000002.1"/>
</dbReference>
<comment type="function">
    <text evidence="2 7">Hydrolysis of 6-phosphogluconolactone to 6-phosphogluconate.</text>
</comment>
<evidence type="ECO:0000256" key="1">
    <source>
        <dbReference type="ARBA" id="ARBA00000832"/>
    </source>
</evidence>
<dbReference type="InterPro" id="IPR039104">
    <property type="entry name" value="6PGL"/>
</dbReference>
<comment type="pathway">
    <text evidence="3 7">Carbohydrate degradation; pentose phosphate pathway; D-ribulose 5-phosphate from D-glucose 6-phosphate (oxidative stage): step 2/3.</text>
</comment>
<name>H3Z9X1_9ALTE</name>
<comment type="catalytic activity">
    <reaction evidence="1 7">
        <text>6-phospho-D-glucono-1,5-lactone + H2O = 6-phospho-D-gluconate + H(+)</text>
        <dbReference type="Rhea" id="RHEA:12556"/>
        <dbReference type="ChEBI" id="CHEBI:15377"/>
        <dbReference type="ChEBI" id="CHEBI:15378"/>
        <dbReference type="ChEBI" id="CHEBI:57955"/>
        <dbReference type="ChEBI" id="CHEBI:58759"/>
        <dbReference type="EC" id="3.1.1.31"/>
    </reaction>
</comment>
<dbReference type="PANTHER" id="PTHR11054">
    <property type="entry name" value="6-PHOSPHOGLUCONOLACTONASE"/>
    <property type="match status" value="1"/>
</dbReference>
<keyword evidence="7" id="KW-0378">Hydrolase</keyword>
<protein>
    <recommendedName>
        <fullName evidence="6 7">6-phosphogluconolactonase</fullName>
        <shortName evidence="7">6PGL</shortName>
        <ecNumber evidence="5 7">3.1.1.31</ecNumber>
    </recommendedName>
</protein>
<evidence type="ECO:0000256" key="2">
    <source>
        <dbReference type="ARBA" id="ARBA00002681"/>
    </source>
</evidence>
<proteinExistence type="inferred from homology"/>
<evidence type="ECO:0000256" key="5">
    <source>
        <dbReference type="ARBA" id="ARBA00013198"/>
    </source>
</evidence>
<dbReference type="Pfam" id="PF01182">
    <property type="entry name" value="Glucosamine_iso"/>
    <property type="match status" value="1"/>
</dbReference>
<evidence type="ECO:0000256" key="7">
    <source>
        <dbReference type="RuleBase" id="RU365095"/>
    </source>
</evidence>
<evidence type="ECO:0000313" key="9">
    <source>
        <dbReference type="EMBL" id="EHR42645.1"/>
    </source>
</evidence>
<sequence>MNNMQLQQFANTDALNAAFASQLVTILEQAITERGAAYLVVSGGRTPQALFAKLASTPLAWDKVTILLADDRYLPPDAEHSNERLVRSTLMQNYAASARFISLYAPAADAYAAVSEISARLAGLPTFDAVILGMGEDGHTASLFPCCAELKAGMADDAPAVLATSPTTAPYQRITLSKARLLQSRQLFLHLVGSSKLTVLEQAQGATDEFAMPIRAFLHQTAVPMAVLYSPS</sequence>
<dbReference type="PATRIC" id="fig|1129374.4.peg.124"/>
<dbReference type="UniPathway" id="UPA00115">
    <property type="reaction ID" value="UER00409"/>
</dbReference>
<feature type="domain" description="Glucosamine/galactosamine-6-phosphate isomerase" evidence="8">
    <location>
        <begin position="11"/>
        <end position="218"/>
    </location>
</feature>
<dbReference type="InterPro" id="IPR005900">
    <property type="entry name" value="6-phosphogluconolactonase_DevB"/>
</dbReference>
<gene>
    <name evidence="7" type="primary">pgl</name>
    <name evidence="9" type="ORF">AJE_00610</name>
</gene>
<dbReference type="Gene3D" id="3.40.50.1360">
    <property type="match status" value="1"/>
</dbReference>
<dbReference type="GO" id="GO:0017057">
    <property type="term" value="F:6-phosphogluconolactonase activity"/>
    <property type="evidence" value="ECO:0007669"/>
    <property type="project" value="UniProtKB-UniRule"/>
</dbReference>
<dbReference type="InterPro" id="IPR037171">
    <property type="entry name" value="NagB/RpiA_transferase-like"/>
</dbReference>
<reference evidence="9 10" key="1">
    <citation type="journal article" date="2012" name="J. Bacteriol.">
        <title>Genome Sequence of Extracellular-Protease-Producing Alishewanella jeotgali Isolated from Traditional Korean Fermented Seafood.</title>
        <authorList>
            <person name="Jung J."/>
            <person name="Chun J."/>
            <person name="Park W."/>
        </authorList>
    </citation>
    <scope>NUCLEOTIDE SEQUENCE [LARGE SCALE GENOMIC DNA]</scope>
    <source>
        <strain evidence="9 10">KCTC 22429</strain>
    </source>
</reference>
<dbReference type="InterPro" id="IPR006148">
    <property type="entry name" value="Glc/Gal-6P_isomerase"/>
</dbReference>
<dbReference type="CDD" id="cd01400">
    <property type="entry name" value="6PGL"/>
    <property type="match status" value="1"/>
</dbReference>
<dbReference type="EMBL" id="AHTH01000002">
    <property type="protein sequence ID" value="EHR42645.1"/>
    <property type="molecule type" value="Genomic_DNA"/>
</dbReference>
<evidence type="ECO:0000259" key="8">
    <source>
        <dbReference type="Pfam" id="PF01182"/>
    </source>
</evidence>
<dbReference type="PANTHER" id="PTHR11054:SF0">
    <property type="entry name" value="6-PHOSPHOGLUCONOLACTONASE"/>
    <property type="match status" value="1"/>
</dbReference>
<dbReference type="Proteomes" id="UP000012046">
    <property type="component" value="Unassembled WGS sequence"/>
</dbReference>
<evidence type="ECO:0000313" key="10">
    <source>
        <dbReference type="Proteomes" id="UP000012046"/>
    </source>
</evidence>
<dbReference type="STRING" id="1129374.AJE_00610"/>
<evidence type="ECO:0000256" key="4">
    <source>
        <dbReference type="ARBA" id="ARBA00010662"/>
    </source>
</evidence>
<dbReference type="EC" id="3.1.1.31" evidence="5 7"/>
<comment type="caution">
    <text evidence="9">The sequence shown here is derived from an EMBL/GenBank/DDBJ whole genome shotgun (WGS) entry which is preliminary data.</text>
</comment>
<dbReference type="AlphaFoldDB" id="H3Z9X1"/>
<comment type="similarity">
    <text evidence="4 7">Belongs to the glucosamine/galactosamine-6-phosphate isomerase family. 6-phosphogluconolactonase subfamily.</text>
</comment>
<accession>H3Z9X1</accession>
<dbReference type="NCBIfam" id="TIGR01198">
    <property type="entry name" value="pgl"/>
    <property type="match status" value="1"/>
</dbReference>
<dbReference type="GO" id="GO:0006098">
    <property type="term" value="P:pentose-phosphate shunt"/>
    <property type="evidence" value="ECO:0007669"/>
    <property type="project" value="UniProtKB-UniPathway"/>
</dbReference>
<evidence type="ECO:0000256" key="6">
    <source>
        <dbReference type="ARBA" id="ARBA00020337"/>
    </source>
</evidence>
<evidence type="ECO:0000256" key="3">
    <source>
        <dbReference type="ARBA" id="ARBA00004961"/>
    </source>
</evidence>
<dbReference type="eggNOG" id="COG0363">
    <property type="taxonomic scope" value="Bacteria"/>
</dbReference>
<organism evidence="9 10">
    <name type="scientific">Alishewanella jeotgali KCTC 22429</name>
    <dbReference type="NCBI Taxonomy" id="1129374"/>
    <lineage>
        <taxon>Bacteria</taxon>
        <taxon>Pseudomonadati</taxon>
        <taxon>Pseudomonadota</taxon>
        <taxon>Gammaproteobacteria</taxon>
        <taxon>Alteromonadales</taxon>
        <taxon>Alteromonadaceae</taxon>
        <taxon>Alishewanella</taxon>
    </lineage>
</organism>
<dbReference type="SUPFAM" id="SSF100950">
    <property type="entry name" value="NagB/RpiA/CoA transferase-like"/>
    <property type="match status" value="1"/>
</dbReference>
<dbReference type="GO" id="GO:0005975">
    <property type="term" value="P:carbohydrate metabolic process"/>
    <property type="evidence" value="ECO:0007669"/>
    <property type="project" value="UniProtKB-UniRule"/>
</dbReference>
<keyword evidence="10" id="KW-1185">Reference proteome</keyword>